<dbReference type="PANTHER" id="PTHR35315">
    <property type="entry name" value="ACI13"/>
    <property type="match status" value="1"/>
</dbReference>
<proteinExistence type="predicted"/>
<keyword evidence="1" id="KW-0175">Coiled coil</keyword>
<dbReference type="PANTHER" id="PTHR35315:SF1">
    <property type="entry name" value="RAB6-INTERACTING GOLGIN"/>
    <property type="match status" value="1"/>
</dbReference>
<feature type="region of interest" description="Disordered" evidence="2">
    <location>
        <begin position="163"/>
        <end position="260"/>
    </location>
</feature>
<feature type="compositionally biased region" description="Polar residues" evidence="2">
    <location>
        <begin position="196"/>
        <end position="205"/>
    </location>
</feature>
<comment type="caution">
    <text evidence="3">The sequence shown here is derived from an EMBL/GenBank/DDBJ whole genome shotgun (WGS) entry which is preliminary data.</text>
</comment>
<dbReference type="OMA" id="NGHNQQP"/>
<evidence type="ECO:0008006" key="5">
    <source>
        <dbReference type="Google" id="ProtNLM"/>
    </source>
</evidence>
<gene>
    <name evidence="3" type="ORF">Ccrd_011502</name>
</gene>
<evidence type="ECO:0000256" key="1">
    <source>
        <dbReference type="SAM" id="Coils"/>
    </source>
</evidence>
<keyword evidence="4" id="KW-1185">Reference proteome</keyword>
<dbReference type="Gramene" id="KVI10102">
    <property type="protein sequence ID" value="KVI10102"/>
    <property type="gene ID" value="Ccrd_011502"/>
</dbReference>
<sequence length="260" mass="28691">MSTDPSLVSEMGPDGLVRESPVIAHTERMIEEEQLQLRKYIQENYSKIREVERELTNLTMEMKLTAGPKKAVLLFSHLHLHLVALEHMRKKIELSTEKVRVAKLKEEEAKKALEAASKAVKDEEALKQKLCEDLNNLVQESSNSQFARLEELKRRLEALNPRRSSAYMATPESPMGPALTTTNPDVSVLNNVEPPTGSSKSVPNHSTEDSHNQKTVGDVEGRGKKKSAMQGRGKGIGAVPKSRGSTAGWTGAGFDVDGRP</sequence>
<dbReference type="Proteomes" id="UP000243975">
    <property type="component" value="Unassembled WGS sequence"/>
</dbReference>
<evidence type="ECO:0000256" key="2">
    <source>
        <dbReference type="SAM" id="MobiDB-lite"/>
    </source>
</evidence>
<accession>A0A103YJD5</accession>
<feature type="coiled-coil region" evidence="1">
    <location>
        <begin position="23"/>
        <end position="61"/>
    </location>
</feature>
<protein>
    <recommendedName>
        <fullName evidence="5">RAB6-interacting golgin</fullName>
    </recommendedName>
</protein>
<name>A0A103YJD5_CYNCS</name>
<dbReference type="AlphaFoldDB" id="A0A103YJD5"/>
<feature type="compositionally biased region" description="Polar residues" evidence="2">
    <location>
        <begin position="179"/>
        <end position="190"/>
    </location>
</feature>
<organism evidence="3 4">
    <name type="scientific">Cynara cardunculus var. scolymus</name>
    <name type="common">Globe artichoke</name>
    <name type="synonym">Cynara scolymus</name>
    <dbReference type="NCBI Taxonomy" id="59895"/>
    <lineage>
        <taxon>Eukaryota</taxon>
        <taxon>Viridiplantae</taxon>
        <taxon>Streptophyta</taxon>
        <taxon>Embryophyta</taxon>
        <taxon>Tracheophyta</taxon>
        <taxon>Spermatophyta</taxon>
        <taxon>Magnoliopsida</taxon>
        <taxon>eudicotyledons</taxon>
        <taxon>Gunneridae</taxon>
        <taxon>Pentapetalae</taxon>
        <taxon>asterids</taxon>
        <taxon>campanulids</taxon>
        <taxon>Asterales</taxon>
        <taxon>Asteraceae</taxon>
        <taxon>Carduoideae</taxon>
        <taxon>Cardueae</taxon>
        <taxon>Carduinae</taxon>
        <taxon>Cynara</taxon>
    </lineage>
</organism>
<evidence type="ECO:0000313" key="3">
    <source>
        <dbReference type="EMBL" id="KVI10102.1"/>
    </source>
</evidence>
<reference evidence="3 4" key="1">
    <citation type="journal article" date="2016" name="Sci. Rep.">
        <title>The genome sequence of the outbreeding globe artichoke constructed de novo incorporating a phase-aware low-pass sequencing strategy of F1 progeny.</title>
        <authorList>
            <person name="Scaglione D."/>
            <person name="Reyes-Chin-Wo S."/>
            <person name="Acquadro A."/>
            <person name="Froenicke L."/>
            <person name="Portis E."/>
            <person name="Beitel C."/>
            <person name="Tirone M."/>
            <person name="Mauro R."/>
            <person name="Lo Monaco A."/>
            <person name="Mauromicale G."/>
            <person name="Faccioli P."/>
            <person name="Cattivelli L."/>
            <person name="Rieseberg L."/>
            <person name="Michelmore R."/>
            <person name="Lanteri S."/>
        </authorList>
    </citation>
    <scope>NUCLEOTIDE SEQUENCE [LARGE SCALE GENOMIC DNA]</scope>
    <source>
        <strain evidence="3">2C</strain>
    </source>
</reference>
<dbReference type="EMBL" id="LEKV01001028">
    <property type="protein sequence ID" value="KVI10102.1"/>
    <property type="molecule type" value="Genomic_DNA"/>
</dbReference>
<feature type="coiled-coil region" evidence="1">
    <location>
        <begin position="103"/>
        <end position="140"/>
    </location>
</feature>
<evidence type="ECO:0000313" key="4">
    <source>
        <dbReference type="Proteomes" id="UP000243975"/>
    </source>
</evidence>
<dbReference type="STRING" id="59895.A0A103YJD5"/>
<feature type="compositionally biased region" description="Basic and acidic residues" evidence="2">
    <location>
        <begin position="206"/>
        <end position="222"/>
    </location>
</feature>